<dbReference type="Pfam" id="PF04893">
    <property type="entry name" value="Yip1"/>
    <property type="match status" value="1"/>
</dbReference>
<gene>
    <name evidence="7" type="ORF">C447_04592</name>
</gene>
<keyword evidence="2 5" id="KW-0812">Transmembrane</keyword>
<evidence type="ECO:0000256" key="3">
    <source>
        <dbReference type="ARBA" id="ARBA00022989"/>
    </source>
</evidence>
<dbReference type="RefSeq" id="WP_007691361.1">
    <property type="nucleotide sequence ID" value="NZ_AJRK01000032.1"/>
</dbReference>
<evidence type="ECO:0000313" key="8">
    <source>
        <dbReference type="Proteomes" id="UP000011566"/>
    </source>
</evidence>
<dbReference type="GO" id="GO:0016020">
    <property type="term" value="C:membrane"/>
    <property type="evidence" value="ECO:0007669"/>
    <property type="project" value="UniProtKB-SubCell"/>
</dbReference>
<sequence length="209" mass="22432">MVRNVFFDPDRFFRERDELTLLQPLLVLILAGLASVFSTLVLLISIPGSGMGTGPFVVLSILLNAPISFGWLLLQCGLYTGTFHLLSSVLGGNGSLDTTFKVTAWGFVPVVFVGLLDPVMRYLAYGGGNGVATFAFLSGVRASTSGHSMLLLNAFGLVFTLWQAVIWLFGVRRTHHLPLRRAVVVVGIPVAVALFLSVGSAVVSMTNVF</sequence>
<dbReference type="EMBL" id="AOMB01000012">
    <property type="protein sequence ID" value="EMA40180.1"/>
    <property type="molecule type" value="Genomic_DNA"/>
</dbReference>
<feature type="transmembrane region" description="Helical" evidence="5">
    <location>
        <begin position="182"/>
        <end position="203"/>
    </location>
</feature>
<feature type="domain" description="Yip1" evidence="6">
    <location>
        <begin position="4"/>
        <end position="197"/>
    </location>
</feature>
<keyword evidence="4 5" id="KW-0472">Membrane</keyword>
<reference evidence="7 8" key="1">
    <citation type="journal article" date="2014" name="PLoS Genet.">
        <title>Phylogenetically driven sequencing of extremely halophilic archaea reveals strategies for static and dynamic osmo-response.</title>
        <authorList>
            <person name="Becker E.A."/>
            <person name="Seitzer P.M."/>
            <person name="Tritt A."/>
            <person name="Larsen D."/>
            <person name="Krusor M."/>
            <person name="Yao A.I."/>
            <person name="Wu D."/>
            <person name="Madern D."/>
            <person name="Eisen J.A."/>
            <person name="Darling A.E."/>
            <person name="Facciotti M.T."/>
        </authorList>
    </citation>
    <scope>NUCLEOTIDE SEQUENCE [LARGE SCALE GENOMIC DNA]</scope>
    <source>
        <strain evidence="7 8">100A6</strain>
    </source>
</reference>
<dbReference type="eggNOG" id="arCOG02054">
    <property type="taxonomic scope" value="Archaea"/>
</dbReference>
<evidence type="ECO:0000256" key="2">
    <source>
        <dbReference type="ARBA" id="ARBA00022692"/>
    </source>
</evidence>
<evidence type="ECO:0000256" key="4">
    <source>
        <dbReference type="ARBA" id="ARBA00023136"/>
    </source>
</evidence>
<dbReference type="Proteomes" id="UP000011566">
    <property type="component" value="Unassembled WGS sequence"/>
</dbReference>
<evidence type="ECO:0000313" key="7">
    <source>
        <dbReference type="EMBL" id="EMA40180.1"/>
    </source>
</evidence>
<organism evidence="7 8">
    <name type="scientific">Halococcus hamelinensis 100A6</name>
    <dbReference type="NCBI Taxonomy" id="1132509"/>
    <lineage>
        <taxon>Archaea</taxon>
        <taxon>Methanobacteriati</taxon>
        <taxon>Methanobacteriota</taxon>
        <taxon>Stenosarchaea group</taxon>
        <taxon>Halobacteria</taxon>
        <taxon>Halobacteriales</taxon>
        <taxon>Halococcaceae</taxon>
        <taxon>Halococcus</taxon>
    </lineage>
</organism>
<proteinExistence type="predicted"/>
<accession>M0M724</accession>
<evidence type="ECO:0000259" key="6">
    <source>
        <dbReference type="Pfam" id="PF04893"/>
    </source>
</evidence>
<feature type="transmembrane region" description="Helical" evidence="5">
    <location>
        <begin position="56"/>
        <end position="80"/>
    </location>
</feature>
<feature type="transmembrane region" description="Helical" evidence="5">
    <location>
        <begin position="150"/>
        <end position="170"/>
    </location>
</feature>
<feature type="transmembrane region" description="Helical" evidence="5">
    <location>
        <begin position="123"/>
        <end position="144"/>
    </location>
</feature>
<keyword evidence="3 5" id="KW-1133">Transmembrane helix</keyword>
<keyword evidence="8" id="KW-1185">Reference proteome</keyword>
<comment type="subcellular location">
    <subcellularLocation>
        <location evidence="1">Membrane</location>
        <topology evidence="1">Multi-pass membrane protein</topology>
    </subcellularLocation>
</comment>
<evidence type="ECO:0000256" key="1">
    <source>
        <dbReference type="ARBA" id="ARBA00004141"/>
    </source>
</evidence>
<feature type="transmembrane region" description="Helical" evidence="5">
    <location>
        <begin position="20"/>
        <end position="44"/>
    </location>
</feature>
<feature type="transmembrane region" description="Helical" evidence="5">
    <location>
        <begin position="100"/>
        <end position="116"/>
    </location>
</feature>
<dbReference type="OrthoDB" id="116519at2157"/>
<dbReference type="AlphaFoldDB" id="M0M724"/>
<evidence type="ECO:0000256" key="5">
    <source>
        <dbReference type="SAM" id="Phobius"/>
    </source>
</evidence>
<comment type="caution">
    <text evidence="7">The sequence shown here is derived from an EMBL/GenBank/DDBJ whole genome shotgun (WGS) entry which is preliminary data.</text>
</comment>
<protein>
    <recommendedName>
        <fullName evidence="6">Yip1 domain-containing protein</fullName>
    </recommendedName>
</protein>
<dbReference type="InterPro" id="IPR006977">
    <property type="entry name" value="Yip1_dom"/>
</dbReference>
<dbReference type="PATRIC" id="fig|1132509.6.peg.1059"/>
<name>M0M724_9EURY</name>